<evidence type="ECO:0000256" key="5">
    <source>
        <dbReference type="SAM" id="Phobius"/>
    </source>
</evidence>
<feature type="transmembrane region" description="Helical" evidence="5">
    <location>
        <begin position="80"/>
        <end position="100"/>
    </location>
</feature>
<dbReference type="PANTHER" id="PTHR37422:SF13">
    <property type="entry name" value="LIPOPOLYSACCHARIDE BIOSYNTHESIS PROTEIN PA4999-RELATED"/>
    <property type="match status" value="1"/>
</dbReference>
<keyword evidence="8" id="KW-1185">Reference proteome</keyword>
<keyword evidence="3 5" id="KW-1133">Transmembrane helix</keyword>
<feature type="domain" description="O-antigen ligase-related" evidence="6">
    <location>
        <begin position="113"/>
        <end position="248"/>
    </location>
</feature>
<evidence type="ECO:0000313" key="7">
    <source>
        <dbReference type="EMBL" id="QBR91181.1"/>
    </source>
</evidence>
<dbReference type="InterPro" id="IPR007016">
    <property type="entry name" value="O-antigen_ligase-rel_domated"/>
</dbReference>
<protein>
    <recommendedName>
        <fullName evidence="6">O-antigen ligase-related domain-containing protein</fullName>
    </recommendedName>
</protein>
<feature type="transmembrane region" description="Helical" evidence="5">
    <location>
        <begin position="28"/>
        <end position="45"/>
    </location>
</feature>
<dbReference type="Proteomes" id="UP000294894">
    <property type="component" value="Chromosome"/>
</dbReference>
<name>A0A4P7GHG0_9ACTN</name>
<accession>A0A4P7GHG0</accession>
<evidence type="ECO:0000256" key="4">
    <source>
        <dbReference type="ARBA" id="ARBA00023136"/>
    </source>
</evidence>
<organism evidence="7 8">
    <name type="scientific">Nocardioides euryhalodurans</name>
    <dbReference type="NCBI Taxonomy" id="2518370"/>
    <lineage>
        <taxon>Bacteria</taxon>
        <taxon>Bacillati</taxon>
        <taxon>Actinomycetota</taxon>
        <taxon>Actinomycetes</taxon>
        <taxon>Propionibacteriales</taxon>
        <taxon>Nocardioidaceae</taxon>
        <taxon>Nocardioides</taxon>
    </lineage>
</organism>
<dbReference type="InterPro" id="IPR051533">
    <property type="entry name" value="WaaL-like"/>
</dbReference>
<evidence type="ECO:0000256" key="1">
    <source>
        <dbReference type="ARBA" id="ARBA00004141"/>
    </source>
</evidence>
<feature type="transmembrane region" description="Helical" evidence="5">
    <location>
        <begin position="151"/>
        <end position="176"/>
    </location>
</feature>
<feature type="transmembrane region" description="Helical" evidence="5">
    <location>
        <begin position="240"/>
        <end position="257"/>
    </location>
</feature>
<feature type="transmembrane region" description="Helical" evidence="5">
    <location>
        <begin position="52"/>
        <end position="68"/>
    </location>
</feature>
<gene>
    <name evidence="7" type="ORF">EXE57_02020</name>
</gene>
<evidence type="ECO:0000259" key="6">
    <source>
        <dbReference type="Pfam" id="PF04932"/>
    </source>
</evidence>
<dbReference type="Pfam" id="PF04932">
    <property type="entry name" value="Wzy_C"/>
    <property type="match status" value="1"/>
</dbReference>
<comment type="subcellular location">
    <subcellularLocation>
        <location evidence="1">Membrane</location>
        <topology evidence="1">Multi-pass membrane protein</topology>
    </subcellularLocation>
</comment>
<proteinExistence type="predicted"/>
<dbReference type="OrthoDB" id="4350326at2"/>
<keyword evidence="2 5" id="KW-0812">Transmembrane</keyword>
<dbReference type="KEGG" id="noy:EXE57_02020"/>
<evidence type="ECO:0000313" key="8">
    <source>
        <dbReference type="Proteomes" id="UP000294894"/>
    </source>
</evidence>
<reference evidence="7 8" key="1">
    <citation type="submission" date="2019-03" db="EMBL/GenBank/DDBJ databases">
        <title>Three New Species of Nocardioides, Nocardioides euryhalodurans sp. nov., Nocardioides seonyuensis sp. nov. and Nocardioides eburneoflavus sp. nov., Iolated from Soil.</title>
        <authorList>
            <person name="Roh S.G."/>
            <person name="Lee C."/>
            <person name="Kim M.-K."/>
            <person name="Kim S.B."/>
        </authorList>
    </citation>
    <scope>NUCLEOTIDE SEQUENCE [LARGE SCALE GENOMIC DNA]</scope>
    <source>
        <strain evidence="7 8">MMS17-SY117</strain>
    </source>
</reference>
<dbReference type="EMBL" id="CP038267">
    <property type="protein sequence ID" value="QBR91181.1"/>
    <property type="molecule type" value="Genomic_DNA"/>
</dbReference>
<dbReference type="GO" id="GO:0016020">
    <property type="term" value="C:membrane"/>
    <property type="evidence" value="ECO:0007669"/>
    <property type="project" value="UniProtKB-SubCell"/>
</dbReference>
<dbReference type="RefSeq" id="WP_135073530.1">
    <property type="nucleotide sequence ID" value="NZ_CP038267.1"/>
</dbReference>
<evidence type="ECO:0000256" key="2">
    <source>
        <dbReference type="ARBA" id="ARBA00022692"/>
    </source>
</evidence>
<keyword evidence="4 5" id="KW-0472">Membrane</keyword>
<dbReference type="PANTHER" id="PTHR37422">
    <property type="entry name" value="TEICHURONIC ACID BIOSYNTHESIS PROTEIN TUAE"/>
    <property type="match status" value="1"/>
</dbReference>
<dbReference type="AlphaFoldDB" id="A0A4P7GHG0"/>
<evidence type="ECO:0000256" key="3">
    <source>
        <dbReference type="ARBA" id="ARBA00022989"/>
    </source>
</evidence>
<sequence>MGLLLLGLAAAWALLSTPEAPQAGAAGAAYVLLAVGLVAGFLLGTHDPATPGLLVLAGALVVLMLAWPQPVSGEAMTAPLGYMNANAALVLCAAAGAVVATSGRPMAWRGAAAGISLAAAVACATQDAQAAALAAVLLAGWSVTRHLGPTVLWAVVAAVLLLVPVLLTVAWAAGLLPRPRLLVSALSEERFDLWSEAWDLLLREPVTGIGPGRFSEESPTGADPDLAWAHSYVLQTGAELGFVGLGLLALLVGWASFALGRQAVLLGILLLPASVDYVLHFGGVLLALSMVVGGALSAPRVERQAPGAPP</sequence>